<proteinExistence type="predicted"/>
<comment type="caution">
    <text evidence="1">The sequence shown here is derived from an EMBL/GenBank/DDBJ whole genome shotgun (WGS) entry which is preliminary data.</text>
</comment>
<dbReference type="AlphaFoldDB" id="A0A363CX59"/>
<evidence type="ECO:0000313" key="2">
    <source>
        <dbReference type="Proteomes" id="UP000251135"/>
    </source>
</evidence>
<dbReference type="PIRSF" id="PIRSF031551">
    <property type="entry name" value="DUF1706"/>
    <property type="match status" value="1"/>
</dbReference>
<accession>A0A363CX59</accession>
<keyword evidence="2" id="KW-1185">Reference proteome</keyword>
<dbReference type="PANTHER" id="PTHR40658">
    <property type="match status" value="1"/>
</dbReference>
<sequence length="169" mass="19858">MTSVPQNKQELLQSIQKAYKNILADYSTLSEESSRVLNIEGNIKGTMISVCDTLAYLIGWGKLVLKWYDRKSAGLEVIFPENNYKWNELGKLAQNFHFEYASWSYSNLINEFKEIINKIITLIENLSNSELYEKDWYEKYTLGRMIQFNTSSPMKNMRTKIRKFKKAKL</sequence>
<dbReference type="Proteomes" id="UP000251135">
    <property type="component" value="Unassembled WGS sequence"/>
</dbReference>
<gene>
    <name evidence="1" type="ORF">B0174_09970</name>
</gene>
<dbReference type="Gene3D" id="1.20.120.450">
    <property type="entry name" value="dinb family like domain"/>
    <property type="match status" value="1"/>
</dbReference>
<name>A0A363CX59_9BACT</name>
<evidence type="ECO:0000313" key="1">
    <source>
        <dbReference type="EMBL" id="PUE63632.1"/>
    </source>
</evidence>
<reference evidence="1 2" key="1">
    <citation type="submission" date="2017-02" db="EMBL/GenBank/DDBJ databases">
        <title>Arcobacter caeni sp. nov, a new Arcobacter species isolated from reclaimed water.</title>
        <authorList>
            <person name="Figueras M.J."/>
            <person name="Perez-Cataluna A."/>
            <person name="Salas-Masso N."/>
        </authorList>
    </citation>
    <scope>NUCLEOTIDE SEQUENCE [LARGE SCALE GENOMIC DNA]</scope>
    <source>
        <strain evidence="1 2">RW17-10</strain>
    </source>
</reference>
<dbReference type="RefSeq" id="WP_108560261.1">
    <property type="nucleotide sequence ID" value="NZ_MUXE01000016.1"/>
</dbReference>
<dbReference type="EMBL" id="MUXE01000016">
    <property type="protein sequence ID" value="PUE63632.1"/>
    <property type="molecule type" value="Genomic_DNA"/>
</dbReference>
<organism evidence="1 2">
    <name type="scientific">Arcobacter caeni</name>
    <dbReference type="NCBI Taxonomy" id="1912877"/>
    <lineage>
        <taxon>Bacteria</taxon>
        <taxon>Pseudomonadati</taxon>
        <taxon>Campylobacterota</taxon>
        <taxon>Epsilonproteobacteria</taxon>
        <taxon>Campylobacterales</taxon>
        <taxon>Arcobacteraceae</taxon>
        <taxon>Arcobacter</taxon>
    </lineage>
</organism>
<dbReference type="PANTHER" id="PTHR40658:SF3">
    <property type="entry name" value="CLBS_DFSB FAMILY FOUR-HELIX BUNDLE PROTEIN"/>
    <property type="match status" value="1"/>
</dbReference>
<dbReference type="Pfam" id="PF08020">
    <property type="entry name" value="DUF1706"/>
    <property type="match status" value="1"/>
</dbReference>
<evidence type="ECO:0008006" key="3">
    <source>
        <dbReference type="Google" id="ProtNLM"/>
    </source>
</evidence>
<dbReference type="OrthoDB" id="5347938at2"/>
<dbReference type="InterPro" id="IPR012550">
    <property type="entry name" value="DUF1706"/>
</dbReference>
<protein>
    <recommendedName>
        <fullName evidence="3">ClbS/DfsB family four-helix bundle protein</fullName>
    </recommendedName>
</protein>
<dbReference type="InterPro" id="IPR034660">
    <property type="entry name" value="DinB/YfiT-like"/>
</dbReference>